<keyword evidence="2" id="KW-1185">Reference proteome</keyword>
<evidence type="ECO:0000313" key="1">
    <source>
        <dbReference type="EMBL" id="KAJ8108140.1"/>
    </source>
</evidence>
<dbReference type="Proteomes" id="UP001153334">
    <property type="component" value="Unassembled WGS sequence"/>
</dbReference>
<name>A0ACC2HZ46_9PEZI</name>
<accession>A0ACC2HZ46</accession>
<dbReference type="EMBL" id="JAPESX010002358">
    <property type="protein sequence ID" value="KAJ8108140.1"/>
    <property type="molecule type" value="Genomic_DNA"/>
</dbReference>
<reference evidence="1" key="1">
    <citation type="submission" date="2022-11" db="EMBL/GenBank/DDBJ databases">
        <title>Genome Sequence of Nemania bipapillata.</title>
        <authorList>
            <person name="Buettner E."/>
        </authorList>
    </citation>
    <scope>NUCLEOTIDE SEQUENCE</scope>
    <source>
        <strain evidence="1">CP14</strain>
    </source>
</reference>
<comment type="caution">
    <text evidence="1">The sequence shown here is derived from an EMBL/GenBank/DDBJ whole genome shotgun (WGS) entry which is preliminary data.</text>
</comment>
<organism evidence="1 2">
    <name type="scientific">Nemania bipapillata</name>
    <dbReference type="NCBI Taxonomy" id="110536"/>
    <lineage>
        <taxon>Eukaryota</taxon>
        <taxon>Fungi</taxon>
        <taxon>Dikarya</taxon>
        <taxon>Ascomycota</taxon>
        <taxon>Pezizomycotina</taxon>
        <taxon>Sordariomycetes</taxon>
        <taxon>Xylariomycetidae</taxon>
        <taxon>Xylariales</taxon>
        <taxon>Xylariaceae</taxon>
        <taxon>Nemania</taxon>
    </lineage>
</organism>
<protein>
    <submittedName>
        <fullName evidence="1">Uncharacterized protein</fullName>
    </submittedName>
</protein>
<gene>
    <name evidence="1" type="ORF">ONZ43_g6519</name>
</gene>
<proteinExistence type="predicted"/>
<evidence type="ECO:0000313" key="2">
    <source>
        <dbReference type="Proteomes" id="UP001153334"/>
    </source>
</evidence>
<sequence>MACIDIVRQFCKAQSARKLNFRSACGGSPSTMVHFYEIWCKRAIATFPGGPLTRPILEANKYFGAPVAYTRGDYSRAINEIKPRGRIFACPIRIPNLTSIVVNANLQTMDGKEKVREDLAGLWQRCLNLPQELHDLIIQALEPFDENGGPPLKPTRILPPIWWKNKLFSGRLIPWLWDLDESQVERHRFRSFYLIPSDGLEDKRESSYIFDEDMWDWELLCRQLAQPNVLEKGGILEGKSAELWNRHRIWRLLRVARLGHVRFS</sequence>